<dbReference type="AlphaFoldDB" id="A0A1Q2SP21"/>
<dbReference type="EMBL" id="AP014836">
    <property type="protein sequence ID" value="BAW80905.1"/>
    <property type="molecule type" value="Genomic_DNA"/>
</dbReference>
<keyword evidence="1" id="KW-0804">Transcription</keyword>
<dbReference type="PANTHER" id="PTHR34875">
    <property type="entry name" value="UPF0237 PROTEIN MJ1558"/>
    <property type="match status" value="1"/>
</dbReference>
<keyword evidence="3" id="KW-1185">Reference proteome</keyword>
<dbReference type="RefSeq" id="WP_096527402.1">
    <property type="nucleotide sequence ID" value="NZ_AP014836.1"/>
</dbReference>
<dbReference type="GO" id="GO:0005737">
    <property type="term" value="C:cytoplasm"/>
    <property type="evidence" value="ECO:0007669"/>
    <property type="project" value="UniProtKB-SubCell"/>
</dbReference>
<dbReference type="InterPro" id="IPR016867">
    <property type="entry name" value="GcvR"/>
</dbReference>
<dbReference type="Proteomes" id="UP000243679">
    <property type="component" value="Chromosome"/>
</dbReference>
<dbReference type="GO" id="GO:0006355">
    <property type="term" value="P:regulation of DNA-templated transcription"/>
    <property type="evidence" value="ECO:0007669"/>
    <property type="project" value="UniProtKB-UniRule"/>
</dbReference>
<dbReference type="CDD" id="cd04893">
    <property type="entry name" value="ACT_GcvR_1"/>
    <property type="match status" value="1"/>
</dbReference>
<sequence>MHQCLVISAIGEDHPDLLRDLSRAILDSGCSIEDSRMTLLGAEFAILLLISGHWSTIAKLEAMLPALRQRLALNILSKRTQLYPPTDSKFIPYAIETISLDQPNIIYELVCFFSSHNISLKEMNVHHYLAPYTGVPLFSVNIIIHLPINLSIVTLREQFMELCDSLNLDAVLEPVRGR</sequence>
<dbReference type="PIRSF" id="PIRSF028103">
    <property type="entry name" value="GcvR"/>
    <property type="match status" value="1"/>
</dbReference>
<keyword evidence="1" id="KW-0963">Cytoplasm</keyword>
<proteinExistence type="predicted"/>
<reference evidence="2 3" key="1">
    <citation type="journal article" date="2017" name="ISME J.">
        <title>An acid-tolerant ammonia-oxidizing ?-proteobacterium from soil.</title>
        <authorList>
            <person name="Hayatsu M."/>
            <person name="Tago K."/>
            <person name="Uchiyama I."/>
            <person name="Toyoda A."/>
            <person name="Wang Y."/>
            <person name="Shimomura Y."/>
            <person name="Okubo T."/>
            <person name="Kurisu F."/>
            <person name="Hirono Y."/>
            <person name="Nonaka K."/>
            <person name="Akiyama H."/>
            <person name="Itoh T."/>
            <person name="Takami H."/>
        </authorList>
    </citation>
    <scope>NUCLEOTIDE SEQUENCE [LARGE SCALE GENOMIC DNA]</scope>
    <source>
        <strain evidence="2 3">TAO100</strain>
    </source>
</reference>
<name>A0A1Q2SP21_9GAMM</name>
<keyword evidence="1" id="KW-0678">Repressor</keyword>
<dbReference type="CDD" id="cd04869">
    <property type="entry name" value="ACT_GcvR_2"/>
    <property type="match status" value="1"/>
</dbReference>
<evidence type="ECO:0000313" key="2">
    <source>
        <dbReference type="EMBL" id="BAW80905.1"/>
    </source>
</evidence>
<dbReference type="PANTHER" id="PTHR34875:SF5">
    <property type="entry name" value="GLYCINE CLEAVAGE SYSTEM TRANSCRIPTIONAL REPRESSOR"/>
    <property type="match status" value="1"/>
</dbReference>
<dbReference type="Pfam" id="PF13740">
    <property type="entry name" value="ACT_6"/>
    <property type="match status" value="1"/>
</dbReference>
<dbReference type="InterPro" id="IPR050990">
    <property type="entry name" value="UPF0237/GcvR_regulator"/>
</dbReference>
<dbReference type="Gene3D" id="3.30.70.260">
    <property type="match status" value="2"/>
</dbReference>
<organism evidence="2 3">
    <name type="scientific">Candidatus Nitrosoglobus terrae</name>
    <dbReference type="NCBI Taxonomy" id="1630141"/>
    <lineage>
        <taxon>Bacteria</taxon>
        <taxon>Pseudomonadati</taxon>
        <taxon>Pseudomonadota</taxon>
        <taxon>Gammaproteobacteria</taxon>
        <taxon>Chromatiales</taxon>
        <taxon>Chromatiaceae</taxon>
        <taxon>Candidatus Nitrosoglobus</taxon>
    </lineage>
</organism>
<dbReference type="OrthoDB" id="5814713at2"/>
<evidence type="ECO:0000313" key="3">
    <source>
        <dbReference type="Proteomes" id="UP000243679"/>
    </source>
</evidence>
<protein>
    <recommendedName>
        <fullName evidence="1">Glycine cleavage system transcriptional repressor</fullName>
    </recommendedName>
</protein>
<dbReference type="SUPFAM" id="SSF55021">
    <property type="entry name" value="ACT-like"/>
    <property type="match status" value="2"/>
</dbReference>
<dbReference type="InterPro" id="IPR045865">
    <property type="entry name" value="ACT-like_dom_sf"/>
</dbReference>
<gene>
    <name evidence="2" type="ORF">TAO_1535</name>
</gene>
<accession>A0A1Q2SP21</accession>
<comment type="subcellular location">
    <subcellularLocation>
        <location evidence="1">Cytoplasm</location>
    </subcellularLocation>
</comment>
<evidence type="ECO:0000256" key="1">
    <source>
        <dbReference type="PIRNR" id="PIRNR028103"/>
    </source>
</evidence>
<dbReference type="KEGG" id="ntt:TAO_1535"/>